<keyword evidence="1" id="KW-0472">Membrane</keyword>
<keyword evidence="1" id="KW-1133">Transmembrane helix</keyword>
<keyword evidence="1" id="KW-0812">Transmembrane</keyword>
<dbReference type="Gene3D" id="1.20.1260.10">
    <property type="match status" value="2"/>
</dbReference>
<dbReference type="AlphaFoldDB" id="A0A248TJN0"/>
<keyword evidence="3" id="KW-1185">Reference proteome</keyword>
<dbReference type="InterPro" id="IPR021617">
    <property type="entry name" value="DUF3231"/>
</dbReference>
<accession>A0A248TJN0</accession>
<name>A0A248TJN0_9BACI</name>
<reference evidence="2 3" key="1">
    <citation type="submission" date="2017-08" db="EMBL/GenBank/DDBJ databases">
        <title>Complete Genome Sequence of Bacillus kochii Oregon-R-modENCODE STRAIN BDGP4, isolated from Drosophila melanogaster gut.</title>
        <authorList>
            <person name="Wan K.H."/>
            <person name="Yu C."/>
            <person name="Park S."/>
            <person name="Hammonds A.S."/>
            <person name="Booth B.W."/>
            <person name="Celniker S.E."/>
        </authorList>
    </citation>
    <scope>NUCLEOTIDE SEQUENCE [LARGE SCALE GENOMIC DNA]</scope>
    <source>
        <strain evidence="2 3">BDGP4</strain>
    </source>
</reference>
<proteinExistence type="predicted"/>
<dbReference type="KEGG" id="bko:CKF48_13955"/>
<dbReference type="Proteomes" id="UP000215137">
    <property type="component" value="Chromosome"/>
</dbReference>
<dbReference type="OrthoDB" id="1675670at2"/>
<feature type="transmembrane region" description="Helical" evidence="1">
    <location>
        <begin position="263"/>
        <end position="281"/>
    </location>
</feature>
<dbReference type="EMBL" id="CP022983">
    <property type="protein sequence ID" value="ASV68332.1"/>
    <property type="molecule type" value="Genomic_DNA"/>
</dbReference>
<gene>
    <name evidence="2" type="ORF">CKF48_13955</name>
</gene>
<evidence type="ECO:0000313" key="2">
    <source>
        <dbReference type="EMBL" id="ASV68332.1"/>
    </source>
</evidence>
<dbReference type="Pfam" id="PF11553">
    <property type="entry name" value="DUF3231"/>
    <property type="match status" value="2"/>
</dbReference>
<organism evidence="2 3">
    <name type="scientific">Cytobacillus kochii</name>
    <dbReference type="NCBI Taxonomy" id="859143"/>
    <lineage>
        <taxon>Bacteria</taxon>
        <taxon>Bacillati</taxon>
        <taxon>Bacillota</taxon>
        <taxon>Bacilli</taxon>
        <taxon>Bacillales</taxon>
        <taxon>Bacillaceae</taxon>
        <taxon>Cytobacillus</taxon>
    </lineage>
</organism>
<dbReference type="RefSeq" id="WP_095371902.1">
    <property type="nucleotide sequence ID" value="NZ_CP022983.1"/>
</dbReference>
<dbReference type="InterPro" id="IPR012347">
    <property type="entry name" value="Ferritin-like"/>
</dbReference>
<protein>
    <submittedName>
        <fullName evidence="2">Uncharacterized protein</fullName>
    </submittedName>
</protein>
<sequence length="337" mass="38479">MAEKDQRLTASELAQLWNAYMNNKMYKCVLQYFYEKADKGEIKEFIETAIEMCDEIIFDITTIYNKNNHPLPKAFSEEEDVNVTAPKLYSDVFILAYMHDMTRYGIIGYGTALAIAIHEDVDQIFTKALEKGSQLYRRAIKLQQEKGVFHPSPSIPIPEKIEIAEKNSYLNGFISEQRALSVVEIMNVYNDMQRNALGKALFLGLCQTVTSNDIKKFLRKGLDLFDENVQEFANTLIKDSISVSPTWDSEVLNSTTPPFSEKLMLYQVVMFIATLSGYYGTALGTTTRRDLTVMYAKIMTETLDLGNQSASLLIKYGWLEQAPQSVDHRNISKKKRK</sequence>
<evidence type="ECO:0000313" key="3">
    <source>
        <dbReference type="Proteomes" id="UP000215137"/>
    </source>
</evidence>
<evidence type="ECO:0000256" key="1">
    <source>
        <dbReference type="SAM" id="Phobius"/>
    </source>
</evidence>